<keyword evidence="1" id="KW-0732">Signal</keyword>
<evidence type="ECO:0000256" key="1">
    <source>
        <dbReference type="SAM" id="SignalP"/>
    </source>
</evidence>
<dbReference type="KEGG" id="vcy:IX92_25685"/>
<proteinExistence type="predicted"/>
<reference evidence="2 3" key="1">
    <citation type="submission" date="2014-10" db="EMBL/GenBank/DDBJ databases">
        <title>The Complete Genome Sequence for the Shellfish Pathogen Vibrio coralliilyticus RE98 Isolated from a Shellfish Hatchery.</title>
        <authorList>
            <person name="Richards G.P."/>
            <person name="Bono J.L."/>
            <person name="Watson M.A."/>
            <person name="Needleman D.S."/>
        </authorList>
    </citation>
    <scope>NUCLEOTIDE SEQUENCE [LARGE SCALE GENOMIC DNA]</scope>
    <source>
        <strain evidence="2 3">RE98</strain>
        <plasmid evidence="2 3">p380</plasmid>
    </source>
</reference>
<evidence type="ECO:0000313" key="3">
    <source>
        <dbReference type="Proteomes" id="UP000030081"/>
    </source>
</evidence>
<dbReference type="EMBL" id="CP009619">
    <property type="protein sequence ID" value="AIW22460.1"/>
    <property type="molecule type" value="Genomic_DNA"/>
</dbReference>
<protein>
    <submittedName>
        <fullName evidence="2">Uncharacterized protein</fullName>
    </submittedName>
</protein>
<feature type="chain" id="PRO_5042862011" evidence="1">
    <location>
        <begin position="25"/>
        <end position="165"/>
    </location>
</feature>
<name>A0AAN0W094_9VIBR</name>
<accession>A0AAN0W094</accession>
<keyword evidence="2" id="KW-0614">Plasmid</keyword>
<sequence length="165" mass="18486">MKFPLGLFTLACVFCQCLTNFAHANQLPFTQELNASMLNRASFVLEPVTKNNNTKSNDGVFESKLAYKMDERQSLHQAIETANALSDTLLDNAFPLGYNSKTRTAHTEVKNDSDVYVVVMTQIKEKTLESDALDEIAKSRYLALVNNSLSYQEVLTANLANNYTF</sequence>
<gene>
    <name evidence="2" type="ORF">IX92_25685</name>
</gene>
<geneLocation type="plasmid" evidence="2 3">
    <name>p380</name>
</geneLocation>
<dbReference type="RefSeq" id="WP_043011251.1">
    <property type="nucleotide sequence ID" value="NZ_CP009619.1"/>
</dbReference>
<feature type="signal peptide" evidence="1">
    <location>
        <begin position="1"/>
        <end position="24"/>
    </location>
</feature>
<dbReference type="AlphaFoldDB" id="A0AAN0W094"/>
<evidence type="ECO:0000313" key="2">
    <source>
        <dbReference type="EMBL" id="AIW22460.1"/>
    </source>
</evidence>
<dbReference type="Proteomes" id="UP000030081">
    <property type="component" value="Plasmid p380"/>
</dbReference>
<organism evidence="2 3">
    <name type="scientific">Vibrio coralliilyticus</name>
    <dbReference type="NCBI Taxonomy" id="190893"/>
    <lineage>
        <taxon>Bacteria</taxon>
        <taxon>Pseudomonadati</taxon>
        <taxon>Pseudomonadota</taxon>
        <taxon>Gammaproteobacteria</taxon>
        <taxon>Vibrionales</taxon>
        <taxon>Vibrionaceae</taxon>
        <taxon>Vibrio</taxon>
    </lineage>
</organism>
<keyword evidence="3" id="KW-1185">Reference proteome</keyword>